<dbReference type="EMBL" id="LJJC01000004">
    <property type="protein sequence ID" value="KQL55414.1"/>
    <property type="molecule type" value="Genomic_DNA"/>
</dbReference>
<accession>A0A0Q3TN35</accession>
<organism evidence="2 3">
    <name type="scientific">Heyndrickxia shackletonii</name>
    <dbReference type="NCBI Taxonomy" id="157838"/>
    <lineage>
        <taxon>Bacteria</taxon>
        <taxon>Bacillati</taxon>
        <taxon>Bacillota</taxon>
        <taxon>Bacilli</taxon>
        <taxon>Bacillales</taxon>
        <taxon>Bacillaceae</taxon>
        <taxon>Heyndrickxia</taxon>
    </lineage>
</organism>
<protein>
    <recommendedName>
        <fullName evidence="1">Aminoglycoside phosphotransferase domain-containing protein</fullName>
    </recommendedName>
</protein>
<dbReference type="SUPFAM" id="SSF56112">
    <property type="entry name" value="Protein kinase-like (PK-like)"/>
    <property type="match status" value="1"/>
</dbReference>
<dbReference type="InterPro" id="IPR011009">
    <property type="entry name" value="Kinase-like_dom_sf"/>
</dbReference>
<dbReference type="InterPro" id="IPR002575">
    <property type="entry name" value="Aminoglycoside_PTrfase"/>
</dbReference>
<evidence type="ECO:0000259" key="1">
    <source>
        <dbReference type="Pfam" id="PF01636"/>
    </source>
</evidence>
<feature type="domain" description="Aminoglycoside phosphotransferase" evidence="1">
    <location>
        <begin position="40"/>
        <end position="235"/>
    </location>
</feature>
<dbReference type="PATRIC" id="fig|157838.3.peg.1729"/>
<sequence length="329" mass="39833">MIVKTVKNGKEGDERERLLLYLSDVTEENFISIRSIKDGVWLCKTDTSKWILKEFSSSSQLKMQIKLTELLLSNHFPQTYHFHSIHSRKEISFNHRIYGLIEYIESNLDGKRFSYSTHENRKQALQLLKKFHHVSETFAKDFEKDLNVFDQIKKWQKRLQEFKANEKYLERWLPKKYYLSYLFWSEWSLDYMIKNKEYFLKKPYCIIHGDVAHHNFILGNDGLYLIDFDLAKMAPDIIDDLQFCNRILPHLDWSLKKLSMYKPLEKHLKEKSFLSALIYPTDLLREWNYFLKYEEGRGRLSSFMTEITFREFDKREKFVKDVINEIKRL</sequence>
<evidence type="ECO:0000313" key="2">
    <source>
        <dbReference type="EMBL" id="KQL55414.1"/>
    </source>
</evidence>
<dbReference type="Pfam" id="PF01636">
    <property type="entry name" value="APH"/>
    <property type="match status" value="1"/>
</dbReference>
<comment type="caution">
    <text evidence="2">The sequence shown here is derived from an EMBL/GenBank/DDBJ whole genome shotgun (WGS) entry which is preliminary data.</text>
</comment>
<evidence type="ECO:0000313" key="3">
    <source>
        <dbReference type="Proteomes" id="UP000051888"/>
    </source>
</evidence>
<name>A0A0Q3TN35_9BACI</name>
<dbReference type="Gene3D" id="3.90.1200.10">
    <property type="match status" value="1"/>
</dbReference>
<dbReference type="Proteomes" id="UP000051888">
    <property type="component" value="Unassembled WGS sequence"/>
</dbReference>
<gene>
    <name evidence="2" type="ORF">AN964_07890</name>
</gene>
<dbReference type="AlphaFoldDB" id="A0A0Q3TN35"/>
<dbReference type="STRING" id="157838.AN964_07890"/>
<reference evidence="2 3" key="1">
    <citation type="submission" date="2015-09" db="EMBL/GenBank/DDBJ databases">
        <title>Genome sequencing project for genomic taxonomy and phylogenomics of Bacillus-like bacteria.</title>
        <authorList>
            <person name="Liu B."/>
            <person name="Wang J."/>
            <person name="Zhu Y."/>
            <person name="Liu G."/>
            <person name="Chen Q."/>
            <person name="Chen Z."/>
            <person name="Lan J."/>
            <person name="Che J."/>
            <person name="Ge C."/>
            <person name="Shi H."/>
            <person name="Pan Z."/>
            <person name="Liu X."/>
        </authorList>
    </citation>
    <scope>NUCLEOTIDE SEQUENCE [LARGE SCALE GENOMIC DNA]</scope>
    <source>
        <strain evidence="2 3">LMG 18435</strain>
    </source>
</reference>
<proteinExistence type="predicted"/>
<keyword evidence="3" id="KW-1185">Reference proteome</keyword>